<dbReference type="AlphaFoldDB" id="A0A3N9WCD9"/>
<gene>
    <name evidence="1" type="ORF">DLJ59_27015</name>
</gene>
<sequence length="144" mass="15449">MLLLLVPLLAGCSIGDVRRKPPTPSSRAAVTAPSPSAAVAEVRRVRVVVPQRYDPPYVEFVDAEHGYALFANCGEPPPGDDCPARLFATDDGGRSWRELRHPHPAVENHQLYAAPVAVGGDGGILLGVGLVAERRWTKIILDIP</sequence>
<dbReference type="SUPFAM" id="SSF110296">
    <property type="entry name" value="Oligoxyloglucan reducing end-specific cellobiohydrolase"/>
    <property type="match status" value="1"/>
</dbReference>
<dbReference type="Proteomes" id="UP000282312">
    <property type="component" value="Unassembled WGS sequence"/>
</dbReference>
<organism evidence="1 2">
    <name type="scientific">Micromonospora inaquosa</name>
    <dbReference type="NCBI Taxonomy" id="2203716"/>
    <lineage>
        <taxon>Bacteria</taxon>
        <taxon>Bacillati</taxon>
        <taxon>Actinomycetota</taxon>
        <taxon>Actinomycetes</taxon>
        <taxon>Micromonosporales</taxon>
        <taxon>Micromonosporaceae</taxon>
        <taxon>Micromonospora</taxon>
    </lineage>
</organism>
<dbReference type="EMBL" id="QGSZ01000294">
    <property type="protein sequence ID" value="RQW98514.1"/>
    <property type="molecule type" value="Genomic_DNA"/>
</dbReference>
<evidence type="ECO:0000313" key="2">
    <source>
        <dbReference type="Proteomes" id="UP000282312"/>
    </source>
</evidence>
<dbReference type="RefSeq" id="WP_124775782.1">
    <property type="nucleotide sequence ID" value="NZ_JBEZFR010000001.1"/>
</dbReference>
<name>A0A3N9WCD9_9ACTN</name>
<proteinExistence type="predicted"/>
<keyword evidence="2" id="KW-1185">Reference proteome</keyword>
<accession>A0A3N9WCD9</accession>
<evidence type="ECO:0000313" key="1">
    <source>
        <dbReference type="EMBL" id="RQW98514.1"/>
    </source>
</evidence>
<evidence type="ECO:0008006" key="3">
    <source>
        <dbReference type="Google" id="ProtNLM"/>
    </source>
</evidence>
<protein>
    <recommendedName>
        <fullName evidence="3">Exo-alpha-sialidase</fullName>
    </recommendedName>
</protein>
<comment type="caution">
    <text evidence="1">The sequence shown here is derived from an EMBL/GenBank/DDBJ whole genome shotgun (WGS) entry which is preliminary data.</text>
</comment>
<reference evidence="1 2" key="1">
    <citation type="submission" date="2018-05" db="EMBL/GenBank/DDBJ databases">
        <title>Micromonospora from Atacama Desert.</title>
        <authorList>
            <person name="Carro L."/>
            <person name="Goodfellow M."/>
            <person name="Klenk H.-P."/>
        </authorList>
    </citation>
    <scope>NUCLEOTIDE SEQUENCE [LARGE SCALE GENOMIC DNA]</scope>
    <source>
        <strain evidence="1 2">LB39</strain>
    </source>
</reference>
<dbReference type="OrthoDB" id="3351730at2"/>